<protein>
    <submittedName>
        <fullName evidence="1">Polyketide cyclase</fullName>
    </submittedName>
</protein>
<dbReference type="RefSeq" id="WP_129436095.1">
    <property type="nucleotide sequence ID" value="NZ_SBKO01000003.1"/>
</dbReference>
<proteinExistence type="predicted"/>
<dbReference type="InterPro" id="IPR023393">
    <property type="entry name" value="START-like_dom_sf"/>
</dbReference>
<evidence type="ECO:0000313" key="2">
    <source>
        <dbReference type="Proteomes" id="UP000290283"/>
    </source>
</evidence>
<dbReference type="EMBL" id="SBKO01000003">
    <property type="protein sequence ID" value="RXR18450.1"/>
    <property type="molecule type" value="Genomic_DNA"/>
</dbReference>
<dbReference type="SUPFAM" id="SSF55961">
    <property type="entry name" value="Bet v1-like"/>
    <property type="match status" value="1"/>
</dbReference>
<sequence>MRILKRILFVLLALVGIVLLAGLVMTKDYAVEREVTINQPKDSVFNYVKMMKNQDYFSVWNMKDPNSKRTFTGTDGEIGFIYSWNGNEDVGEGEQEIKKIAPGERIDMELRFKRPMESTDYAYFVTEGISPNQTKVKWGFNGKMPYPFNVMMLFMNMDEMLGKDLQASLDNLKNNLEKK</sequence>
<dbReference type="CDD" id="cd07818">
    <property type="entry name" value="SRPBCC_1"/>
    <property type="match status" value="1"/>
</dbReference>
<organism evidence="1 2">
    <name type="scientific">Flavobacterium amnicola</name>
    <dbReference type="NCBI Taxonomy" id="2506422"/>
    <lineage>
        <taxon>Bacteria</taxon>
        <taxon>Pseudomonadati</taxon>
        <taxon>Bacteroidota</taxon>
        <taxon>Flavobacteriia</taxon>
        <taxon>Flavobacteriales</taxon>
        <taxon>Flavobacteriaceae</taxon>
        <taxon>Flavobacterium</taxon>
    </lineage>
</organism>
<gene>
    <name evidence="1" type="ORF">EQG63_09290</name>
</gene>
<comment type="caution">
    <text evidence="1">The sequence shown here is derived from an EMBL/GenBank/DDBJ whole genome shotgun (WGS) entry which is preliminary data.</text>
</comment>
<dbReference type="OrthoDB" id="9807923at2"/>
<reference evidence="2" key="1">
    <citation type="submission" date="2019-01" db="EMBL/GenBank/DDBJ databases">
        <title>Cytophagaceae bacterium strain CAR-16.</title>
        <authorList>
            <person name="Chen W.-M."/>
        </authorList>
    </citation>
    <scope>NUCLEOTIDE SEQUENCE [LARGE SCALE GENOMIC DNA]</scope>
    <source>
        <strain evidence="2">LLJ-11</strain>
    </source>
</reference>
<name>A0A4Q1K2U9_9FLAO</name>
<keyword evidence="2" id="KW-1185">Reference proteome</keyword>
<evidence type="ECO:0000313" key="1">
    <source>
        <dbReference type="EMBL" id="RXR18450.1"/>
    </source>
</evidence>
<dbReference type="Gene3D" id="3.30.530.20">
    <property type="match status" value="1"/>
</dbReference>
<accession>A0A4Q1K2U9</accession>
<dbReference type="AlphaFoldDB" id="A0A4Q1K2U9"/>
<dbReference type="Proteomes" id="UP000290283">
    <property type="component" value="Unassembled WGS sequence"/>
</dbReference>